<dbReference type="PANTHER" id="PTHR30619">
    <property type="entry name" value="DNA INTERNALIZATION/COMPETENCE PROTEIN COMEC/REC2"/>
    <property type="match status" value="1"/>
</dbReference>
<dbReference type="SMART" id="SM00849">
    <property type="entry name" value="Lactamase_B"/>
    <property type="match status" value="1"/>
</dbReference>
<comment type="caution">
    <text evidence="9">The sequence shown here is derived from an EMBL/GenBank/DDBJ whole genome shotgun (WGS) entry which is preliminary data.</text>
</comment>
<gene>
    <name evidence="9" type="ORF">AN216_14715</name>
</gene>
<protein>
    <recommendedName>
        <fullName evidence="8">Metallo-beta-lactamase domain-containing protein</fullName>
    </recommendedName>
</protein>
<evidence type="ECO:0000256" key="1">
    <source>
        <dbReference type="ARBA" id="ARBA00004651"/>
    </source>
</evidence>
<dbReference type="GO" id="GO:0005886">
    <property type="term" value="C:plasma membrane"/>
    <property type="evidence" value="ECO:0007669"/>
    <property type="project" value="UniProtKB-SubCell"/>
</dbReference>
<feature type="transmembrane region" description="Helical" evidence="7">
    <location>
        <begin position="267"/>
        <end position="286"/>
    </location>
</feature>
<dbReference type="OrthoDB" id="7177610at2"/>
<feature type="transmembrane region" description="Helical" evidence="7">
    <location>
        <begin position="403"/>
        <end position="426"/>
    </location>
</feature>
<feature type="transmembrane region" description="Helical" evidence="7">
    <location>
        <begin position="228"/>
        <end position="247"/>
    </location>
</feature>
<dbReference type="PANTHER" id="PTHR30619:SF1">
    <property type="entry name" value="RECOMBINATION PROTEIN 2"/>
    <property type="match status" value="1"/>
</dbReference>
<organism evidence="9 10">
    <name type="scientific">Streptomyces oceani</name>
    <dbReference type="NCBI Taxonomy" id="1075402"/>
    <lineage>
        <taxon>Bacteria</taxon>
        <taxon>Bacillati</taxon>
        <taxon>Actinomycetota</taxon>
        <taxon>Actinomycetes</taxon>
        <taxon>Kitasatosporales</taxon>
        <taxon>Streptomycetaceae</taxon>
        <taxon>Streptomyces</taxon>
    </lineage>
</organism>
<feature type="transmembrane region" description="Helical" evidence="7">
    <location>
        <begin position="369"/>
        <end position="391"/>
    </location>
</feature>
<name>A0A1E7KG48_9ACTN</name>
<dbReference type="InterPro" id="IPR052159">
    <property type="entry name" value="Competence_DNA_uptake"/>
</dbReference>
<keyword evidence="10" id="KW-1185">Reference proteome</keyword>
<feature type="transmembrane region" description="Helical" evidence="7">
    <location>
        <begin position="339"/>
        <end position="357"/>
    </location>
</feature>
<dbReference type="Pfam" id="PF03772">
    <property type="entry name" value="Competence"/>
    <property type="match status" value="1"/>
</dbReference>
<keyword evidence="2" id="KW-1003">Cell membrane</keyword>
<dbReference type="EMBL" id="LJGU01000127">
    <property type="protein sequence ID" value="OEV02912.1"/>
    <property type="molecule type" value="Genomic_DNA"/>
</dbReference>
<evidence type="ECO:0000256" key="2">
    <source>
        <dbReference type="ARBA" id="ARBA00022475"/>
    </source>
</evidence>
<feature type="region of interest" description="Disordered" evidence="6">
    <location>
        <begin position="639"/>
        <end position="661"/>
    </location>
</feature>
<keyword evidence="3 7" id="KW-0812">Transmembrane</keyword>
<evidence type="ECO:0000313" key="10">
    <source>
        <dbReference type="Proteomes" id="UP000176101"/>
    </source>
</evidence>
<dbReference type="InterPro" id="IPR001279">
    <property type="entry name" value="Metallo-B-lactamas"/>
</dbReference>
<dbReference type="PATRIC" id="fig|1075402.3.peg.1849"/>
<dbReference type="Proteomes" id="UP000176101">
    <property type="component" value="Unassembled WGS sequence"/>
</dbReference>
<evidence type="ECO:0000256" key="4">
    <source>
        <dbReference type="ARBA" id="ARBA00022989"/>
    </source>
</evidence>
<reference evidence="9 10" key="1">
    <citation type="journal article" date="2016" name="Front. Microbiol.">
        <title>Comparative Genomics Analysis of Streptomyces Species Reveals Their Adaptation to the Marine Environment and Their Diversity at the Genomic Level.</title>
        <authorList>
            <person name="Tian X."/>
            <person name="Zhang Z."/>
            <person name="Yang T."/>
            <person name="Chen M."/>
            <person name="Li J."/>
            <person name="Chen F."/>
            <person name="Yang J."/>
            <person name="Li W."/>
            <person name="Zhang B."/>
            <person name="Zhang Z."/>
            <person name="Wu J."/>
            <person name="Zhang C."/>
            <person name="Long L."/>
            <person name="Xiao J."/>
        </authorList>
    </citation>
    <scope>NUCLEOTIDE SEQUENCE [LARGE SCALE GENOMIC DNA]</scope>
    <source>
        <strain evidence="9 10">SCSIO 02100</strain>
    </source>
</reference>
<dbReference type="NCBIfam" id="TIGR00360">
    <property type="entry name" value="ComEC_N-term"/>
    <property type="match status" value="1"/>
</dbReference>
<dbReference type="InterPro" id="IPR035681">
    <property type="entry name" value="ComA-like_MBL"/>
</dbReference>
<evidence type="ECO:0000256" key="5">
    <source>
        <dbReference type="ARBA" id="ARBA00023136"/>
    </source>
</evidence>
<evidence type="ECO:0000256" key="3">
    <source>
        <dbReference type="ARBA" id="ARBA00022692"/>
    </source>
</evidence>
<feature type="transmembrane region" description="Helical" evidence="7">
    <location>
        <begin position="315"/>
        <end position="333"/>
    </location>
</feature>
<dbReference type="Pfam" id="PF00753">
    <property type="entry name" value="Lactamase_B"/>
    <property type="match status" value="1"/>
</dbReference>
<proteinExistence type="predicted"/>
<dbReference type="CDD" id="cd07731">
    <property type="entry name" value="ComA-like_MBL-fold"/>
    <property type="match status" value="1"/>
</dbReference>
<feature type="domain" description="Metallo-beta-lactamase" evidence="8">
    <location>
        <begin position="530"/>
        <end position="730"/>
    </location>
</feature>
<sequence length="779" mass="80587">MALCSAAAGVASATLHTADLRRGPVPGLAREHARATVEVKVTGDPWAVAPRTHGPRQTPGTIVVPAQISRVDFEGTDTGGLRAPALLFVRSHEAPAITASTASGEAAGGDSRESARSAVHATPDREEEWLDLLPSSRLRVDARFQLPDAPEHGARDLAAVLSVQDGEPPAILEGPSALQRTAGGLRAGLREASDGLAADARALLPGLVVGDTTRVPEELDEAFRTTDMLHLLAVSGGNLTILLVLLIGPPGTASRAERRGIAPRLGISLRGTVLLSGSVILGFVVVCRPEPSVLRAAACGLITVLAIGTGRRRSMLPALAAAVLLLVLWHPWLAQDFGFALSVLATASLLLLAPRWSMALRRRGVPGRLAEALAAAGAAQAVCAPVVVVLSGHVSLVAVPCNLLAEFAVAPATVLGFAALAVAPFAMPVATALAWLAGWPTGGIAVIARTGADVPGAVVAWPDSWAGALLLAGLSAAMAVLARRLPRHPWLSACCAVLLLLALLRPQGVTRPLTGWPPPDWRVVTCDVGQGDALVLASGDHSAVVVDSGPDPDAVDDCLRALGVTTVPLVLLTHFHADHVTGLPGVLRGRAVGAIQTTGLAEPPGQAAFVRRTAREAGIPMTRAAPGERRQVGSLSWRVLWPDGNGDPSTSGGSEDGANNSSVTMLVRSGKLTLFLPGDLEPDAQRELLDTHPGLPQVDVLKVAHHGSGRQDAELLRRLSPRIALISCGADNNYGHPAPRTVHALRREGALVLRTDISGALSVTGSGDAVVRRPGQERP</sequence>
<feature type="transmembrane region" description="Helical" evidence="7">
    <location>
        <begin position="433"/>
        <end position="452"/>
    </location>
</feature>
<keyword evidence="4 7" id="KW-1133">Transmembrane helix</keyword>
<evidence type="ECO:0000313" key="9">
    <source>
        <dbReference type="EMBL" id="OEV02912.1"/>
    </source>
</evidence>
<feature type="region of interest" description="Disordered" evidence="6">
    <location>
        <begin position="100"/>
        <end position="123"/>
    </location>
</feature>
<feature type="transmembrane region" description="Helical" evidence="7">
    <location>
        <begin position="489"/>
        <end position="505"/>
    </location>
</feature>
<evidence type="ECO:0000256" key="7">
    <source>
        <dbReference type="SAM" id="Phobius"/>
    </source>
</evidence>
<accession>A0A1E7KG48</accession>
<feature type="compositionally biased region" description="Low complexity" evidence="6">
    <location>
        <begin position="100"/>
        <end position="109"/>
    </location>
</feature>
<evidence type="ECO:0000256" key="6">
    <source>
        <dbReference type="SAM" id="MobiDB-lite"/>
    </source>
</evidence>
<feature type="compositionally biased region" description="Polar residues" evidence="6">
    <location>
        <begin position="647"/>
        <end position="661"/>
    </location>
</feature>
<dbReference type="AlphaFoldDB" id="A0A1E7KG48"/>
<dbReference type="SUPFAM" id="SSF56281">
    <property type="entry name" value="Metallo-hydrolase/oxidoreductase"/>
    <property type="match status" value="1"/>
</dbReference>
<dbReference type="Gene3D" id="3.60.15.10">
    <property type="entry name" value="Ribonuclease Z/Hydroxyacylglutathione hydrolase-like"/>
    <property type="match status" value="1"/>
</dbReference>
<dbReference type="InterPro" id="IPR004477">
    <property type="entry name" value="ComEC_N"/>
</dbReference>
<dbReference type="InterPro" id="IPR036866">
    <property type="entry name" value="RibonucZ/Hydroxyglut_hydro"/>
</dbReference>
<keyword evidence="5 7" id="KW-0472">Membrane</keyword>
<feature type="transmembrane region" description="Helical" evidence="7">
    <location>
        <begin position="292"/>
        <end position="308"/>
    </location>
</feature>
<feature type="transmembrane region" description="Helical" evidence="7">
    <location>
        <begin position="464"/>
        <end position="482"/>
    </location>
</feature>
<dbReference type="STRING" id="1075402.AN216_14715"/>
<evidence type="ECO:0000259" key="8">
    <source>
        <dbReference type="SMART" id="SM00849"/>
    </source>
</evidence>
<comment type="subcellular location">
    <subcellularLocation>
        <location evidence="1">Cell membrane</location>
        <topology evidence="1">Multi-pass membrane protein</topology>
    </subcellularLocation>
</comment>